<accession>A0A9P5Z3P0</accession>
<gene>
    <name evidence="1" type="ORF">BDN70DRAFT_674810</name>
</gene>
<protein>
    <submittedName>
        <fullName evidence="1">Uncharacterized protein</fullName>
    </submittedName>
</protein>
<dbReference type="AlphaFoldDB" id="A0A9P5Z3P0"/>
<dbReference type="Proteomes" id="UP000807469">
    <property type="component" value="Unassembled WGS sequence"/>
</dbReference>
<reference evidence="1" key="1">
    <citation type="submission" date="2020-11" db="EMBL/GenBank/DDBJ databases">
        <authorList>
            <consortium name="DOE Joint Genome Institute"/>
            <person name="Ahrendt S."/>
            <person name="Riley R."/>
            <person name="Andreopoulos W."/>
            <person name="Labutti K."/>
            <person name="Pangilinan J."/>
            <person name="Ruiz-Duenas F.J."/>
            <person name="Barrasa J.M."/>
            <person name="Sanchez-Garcia M."/>
            <person name="Camarero S."/>
            <person name="Miyauchi S."/>
            <person name="Serrano A."/>
            <person name="Linde D."/>
            <person name="Babiker R."/>
            <person name="Drula E."/>
            <person name="Ayuso-Fernandez I."/>
            <person name="Pacheco R."/>
            <person name="Padilla G."/>
            <person name="Ferreira P."/>
            <person name="Barriuso J."/>
            <person name="Kellner H."/>
            <person name="Castanera R."/>
            <person name="Alfaro M."/>
            <person name="Ramirez L."/>
            <person name="Pisabarro A.G."/>
            <person name="Kuo A."/>
            <person name="Tritt A."/>
            <person name="Lipzen A."/>
            <person name="He G."/>
            <person name="Yan M."/>
            <person name="Ng V."/>
            <person name="Cullen D."/>
            <person name="Martin F."/>
            <person name="Rosso M.-N."/>
            <person name="Henrissat B."/>
            <person name="Hibbett D."/>
            <person name="Martinez A.T."/>
            <person name="Grigoriev I.V."/>
        </authorList>
    </citation>
    <scope>NUCLEOTIDE SEQUENCE</scope>
    <source>
        <strain evidence="1">CIRM-BRFM 674</strain>
    </source>
</reference>
<organism evidence="1 2">
    <name type="scientific">Pholiota conissans</name>
    <dbReference type="NCBI Taxonomy" id="109636"/>
    <lineage>
        <taxon>Eukaryota</taxon>
        <taxon>Fungi</taxon>
        <taxon>Dikarya</taxon>
        <taxon>Basidiomycota</taxon>
        <taxon>Agaricomycotina</taxon>
        <taxon>Agaricomycetes</taxon>
        <taxon>Agaricomycetidae</taxon>
        <taxon>Agaricales</taxon>
        <taxon>Agaricineae</taxon>
        <taxon>Strophariaceae</taxon>
        <taxon>Pholiota</taxon>
    </lineage>
</organism>
<evidence type="ECO:0000313" key="2">
    <source>
        <dbReference type="Proteomes" id="UP000807469"/>
    </source>
</evidence>
<proteinExistence type="predicted"/>
<evidence type="ECO:0000313" key="1">
    <source>
        <dbReference type="EMBL" id="KAF9479685.1"/>
    </source>
</evidence>
<comment type="caution">
    <text evidence="1">The sequence shown here is derived from an EMBL/GenBank/DDBJ whole genome shotgun (WGS) entry which is preliminary data.</text>
</comment>
<sequence length="115" mass="12104">MTDQTSNSARSEISFVTDMNGLKLQLGKFTVTAGDTYIGHNPPSLALGSGSATKISIFNNSTNADVNVVECAITGGNAINDLQDPVNVNDIAMVNNIRGPALVVSKVKKDEDNHN</sequence>
<name>A0A9P5Z3P0_9AGAR</name>
<dbReference type="EMBL" id="MU155208">
    <property type="protein sequence ID" value="KAF9479685.1"/>
    <property type="molecule type" value="Genomic_DNA"/>
</dbReference>
<keyword evidence="2" id="KW-1185">Reference proteome</keyword>